<keyword evidence="3" id="KW-1185">Reference proteome</keyword>
<proteinExistence type="predicted"/>
<name>A0AAG5DD71_ANOAO</name>
<dbReference type="AlphaFoldDB" id="A0AAG5DD71"/>
<dbReference type="Proteomes" id="UP000075880">
    <property type="component" value="Unassembled WGS sequence"/>
</dbReference>
<organism evidence="2 3">
    <name type="scientific">Anopheles atroparvus</name>
    <name type="common">European mosquito</name>
    <dbReference type="NCBI Taxonomy" id="41427"/>
    <lineage>
        <taxon>Eukaryota</taxon>
        <taxon>Metazoa</taxon>
        <taxon>Ecdysozoa</taxon>
        <taxon>Arthropoda</taxon>
        <taxon>Hexapoda</taxon>
        <taxon>Insecta</taxon>
        <taxon>Pterygota</taxon>
        <taxon>Neoptera</taxon>
        <taxon>Endopterygota</taxon>
        <taxon>Diptera</taxon>
        <taxon>Nematocera</taxon>
        <taxon>Culicoidea</taxon>
        <taxon>Culicidae</taxon>
        <taxon>Anophelinae</taxon>
        <taxon>Anopheles</taxon>
    </lineage>
</organism>
<evidence type="ECO:0000313" key="2">
    <source>
        <dbReference type="EnsemblMetazoa" id="ENSAATROPP008658"/>
    </source>
</evidence>
<feature type="region of interest" description="Disordered" evidence="1">
    <location>
        <begin position="94"/>
        <end position="123"/>
    </location>
</feature>
<dbReference type="EnsemblMetazoa" id="ENSAATROPT009564">
    <property type="protein sequence ID" value="ENSAATROPP008658"/>
    <property type="gene ID" value="ENSAATROPG007786"/>
</dbReference>
<reference evidence="2" key="1">
    <citation type="submission" date="2024-04" db="UniProtKB">
        <authorList>
            <consortium name="EnsemblMetazoa"/>
        </authorList>
    </citation>
    <scope>IDENTIFICATION</scope>
    <source>
        <strain evidence="2">EBRO</strain>
    </source>
</reference>
<feature type="compositionally biased region" description="Basic and acidic residues" evidence="1">
    <location>
        <begin position="107"/>
        <end position="123"/>
    </location>
</feature>
<sequence>MLMVENEKNKKANFGFGHAETPAENSERRSDWFQNCNSRCTVARFTNPRIVNDHNVLPVLRVRACSVPRVECFVNSVSLCTCVFAFSRASSRTEHTPCWLPSGATGEKQKPPDIRTKEKRILN</sequence>
<evidence type="ECO:0000256" key="1">
    <source>
        <dbReference type="SAM" id="MobiDB-lite"/>
    </source>
</evidence>
<evidence type="ECO:0000313" key="3">
    <source>
        <dbReference type="Proteomes" id="UP000075880"/>
    </source>
</evidence>
<accession>A0AAG5DD71</accession>
<protein>
    <submittedName>
        <fullName evidence="2">Uncharacterized protein</fullName>
    </submittedName>
</protein>